<dbReference type="InterPro" id="IPR046342">
    <property type="entry name" value="CBS_dom_sf"/>
</dbReference>
<sequence>RTVGQMMQQEPASARPDTPLRAALELMIERAQVLLPVIDMRGALVGTVGAADLAQRGELPLPLRLLPALSDNERQSLLAALPERTLAEVMNGDVRSVYVETSIPQALNPLIEWGIDTLPVLDRDGALVGLFGAEQALRAALRPPSTEAHVRDAEPPTPVSLVMQRIVPTVQSVATLPVVFGQVLTSPDRVVVVLEDGKPIGAISDMTLTQHLAAPARSAWLAALRAPALPLETLADTESAAAAILADRSVPMLPEQAPQDEAIRTLLDTDHERLIVTGADGRLAGVLTRRALLRALAQATG</sequence>
<evidence type="ECO:0000256" key="1">
    <source>
        <dbReference type="ARBA" id="ARBA00023122"/>
    </source>
</evidence>
<dbReference type="InterPro" id="IPR051257">
    <property type="entry name" value="Diverse_CBS-Domain"/>
</dbReference>
<keyword evidence="5" id="KW-1185">Reference proteome</keyword>
<gene>
    <name evidence="4" type="ORF">SE17_34785</name>
</gene>
<organism evidence="4 5">
    <name type="scientific">Kouleothrix aurantiaca</name>
    <dbReference type="NCBI Taxonomy" id="186479"/>
    <lineage>
        <taxon>Bacteria</taxon>
        <taxon>Bacillati</taxon>
        <taxon>Chloroflexota</taxon>
        <taxon>Chloroflexia</taxon>
        <taxon>Chloroflexales</taxon>
        <taxon>Roseiflexineae</taxon>
        <taxon>Roseiflexaceae</taxon>
        <taxon>Kouleothrix</taxon>
    </lineage>
</organism>
<dbReference type="SUPFAM" id="SSF54631">
    <property type="entry name" value="CBS-domain pair"/>
    <property type="match status" value="2"/>
</dbReference>
<dbReference type="PROSITE" id="PS51371">
    <property type="entry name" value="CBS"/>
    <property type="match status" value="3"/>
</dbReference>
<comment type="caution">
    <text evidence="4">The sequence shown here is derived from an EMBL/GenBank/DDBJ whole genome shotgun (WGS) entry which is preliminary data.</text>
</comment>
<feature type="domain" description="CBS" evidence="3">
    <location>
        <begin position="7"/>
        <end position="63"/>
    </location>
</feature>
<dbReference type="Proteomes" id="UP000050509">
    <property type="component" value="Unassembled WGS sequence"/>
</dbReference>
<name>A0A0P9D0U0_9CHLR</name>
<keyword evidence="1 2" id="KW-0129">CBS domain</keyword>
<dbReference type="CDD" id="cd02205">
    <property type="entry name" value="CBS_pair_SF"/>
    <property type="match status" value="2"/>
</dbReference>
<dbReference type="Pfam" id="PF00571">
    <property type="entry name" value="CBS"/>
    <property type="match status" value="3"/>
</dbReference>
<feature type="domain" description="CBS" evidence="3">
    <location>
        <begin position="246"/>
        <end position="301"/>
    </location>
</feature>
<evidence type="ECO:0000259" key="3">
    <source>
        <dbReference type="PROSITE" id="PS51371"/>
    </source>
</evidence>
<evidence type="ECO:0000313" key="4">
    <source>
        <dbReference type="EMBL" id="KPV49051.1"/>
    </source>
</evidence>
<dbReference type="PANTHER" id="PTHR43080">
    <property type="entry name" value="CBS DOMAIN-CONTAINING PROTEIN CBSX3, MITOCHONDRIAL"/>
    <property type="match status" value="1"/>
</dbReference>
<evidence type="ECO:0000313" key="5">
    <source>
        <dbReference type="Proteomes" id="UP000050509"/>
    </source>
</evidence>
<feature type="non-terminal residue" evidence="4">
    <location>
        <position position="1"/>
    </location>
</feature>
<protein>
    <recommendedName>
        <fullName evidence="3">CBS domain-containing protein</fullName>
    </recommendedName>
</protein>
<dbReference type="EMBL" id="LJCR01002231">
    <property type="protein sequence ID" value="KPV49051.1"/>
    <property type="molecule type" value="Genomic_DNA"/>
</dbReference>
<dbReference type="SMART" id="SM00116">
    <property type="entry name" value="CBS"/>
    <property type="match status" value="3"/>
</dbReference>
<feature type="domain" description="CBS" evidence="3">
    <location>
        <begin position="90"/>
        <end position="147"/>
    </location>
</feature>
<dbReference type="InterPro" id="IPR000644">
    <property type="entry name" value="CBS_dom"/>
</dbReference>
<accession>A0A0P9D0U0</accession>
<dbReference type="AlphaFoldDB" id="A0A0P9D0U0"/>
<dbReference type="Gene3D" id="3.10.580.10">
    <property type="entry name" value="CBS-domain"/>
    <property type="match status" value="2"/>
</dbReference>
<proteinExistence type="predicted"/>
<dbReference type="PANTHER" id="PTHR43080:SF26">
    <property type="entry name" value="REGULATORY PROTEIN"/>
    <property type="match status" value="1"/>
</dbReference>
<reference evidence="4 5" key="1">
    <citation type="submission" date="2015-09" db="EMBL/GenBank/DDBJ databases">
        <title>Draft genome sequence of Kouleothrix aurantiaca JCM 19913.</title>
        <authorList>
            <person name="Hemp J."/>
        </authorList>
    </citation>
    <scope>NUCLEOTIDE SEQUENCE [LARGE SCALE GENOMIC DNA]</scope>
    <source>
        <strain evidence="4 5">COM-B</strain>
    </source>
</reference>
<evidence type="ECO:0000256" key="2">
    <source>
        <dbReference type="PROSITE-ProRule" id="PRU00703"/>
    </source>
</evidence>